<keyword evidence="5" id="KW-1185">Reference proteome</keyword>
<dbReference type="OrthoDB" id="2432302at2759"/>
<dbReference type="AlphaFoldDB" id="A0A0K9PZL1"/>
<protein>
    <submittedName>
        <fullName evidence="4">Uncharacterized protein</fullName>
    </submittedName>
</protein>
<dbReference type="CDD" id="cd23340">
    <property type="entry name" value="beta-trefoil_FSCN_ACP-like"/>
    <property type="match status" value="1"/>
</dbReference>
<dbReference type="Pfam" id="PF22932">
    <property type="entry name" value="Ubiq_DUF_assoc"/>
    <property type="match status" value="1"/>
</dbReference>
<dbReference type="EMBL" id="LFYR01000338">
    <property type="protein sequence ID" value="KMZ74369.1"/>
    <property type="molecule type" value="Genomic_DNA"/>
</dbReference>
<dbReference type="Proteomes" id="UP000036987">
    <property type="component" value="Unassembled WGS sequence"/>
</dbReference>
<sequence length="313" mass="35250">MNELNRAEVIRLRSHHDKYLVADEDDGVIQDRNGSCRQARWTVEFVGGSNFIRLKSCYNRYLTASNKPYLLGLTGHKVTQDLPARLDSSVEWEPVVEGMQVKFKTRFGKFLRANGGSYPYKNSVTHDLPHRTATQDWVLWDLEIIQVLPSSSAPQKQQQHRPLRPHRFMSTTEPNSLASDPTPNELNRYDSQPRFSRSQESSDNEEVISPVSSPPVYGVEASNGRMINYHIADDNGNVDENTGDSFIFQGSTLEELTLKLEELTSIDGLILCTKSVIEDKLYPLRLHLPPNNATMNVVLVSPSSKLAESLGHG</sequence>
<feature type="region of interest" description="Disordered" evidence="1">
    <location>
        <begin position="151"/>
        <end position="215"/>
    </location>
</feature>
<feature type="compositionally biased region" description="Basic residues" evidence="1">
    <location>
        <begin position="158"/>
        <end position="167"/>
    </location>
</feature>
<proteinExistence type="predicted"/>
<dbReference type="InterPro" id="IPR007679">
    <property type="entry name" value="DUF569"/>
</dbReference>
<organism evidence="4 5">
    <name type="scientific">Zostera marina</name>
    <name type="common">Eelgrass</name>
    <dbReference type="NCBI Taxonomy" id="29655"/>
    <lineage>
        <taxon>Eukaryota</taxon>
        <taxon>Viridiplantae</taxon>
        <taxon>Streptophyta</taxon>
        <taxon>Embryophyta</taxon>
        <taxon>Tracheophyta</taxon>
        <taxon>Spermatophyta</taxon>
        <taxon>Magnoliopsida</taxon>
        <taxon>Liliopsida</taxon>
        <taxon>Zosteraceae</taxon>
        <taxon>Zostera</taxon>
    </lineage>
</organism>
<accession>A0A0K9PZL1</accession>
<comment type="caution">
    <text evidence="4">The sequence shown here is derived from an EMBL/GenBank/DDBJ whole genome shotgun (WGS) entry which is preliminary data.</text>
</comment>
<feature type="domain" description="DUF569" evidence="2">
    <location>
        <begin position="1"/>
        <end position="140"/>
    </location>
</feature>
<dbReference type="FunFam" id="2.80.10.50:FF:000067">
    <property type="entry name" value="BnaC05g19630D protein"/>
    <property type="match status" value="1"/>
</dbReference>
<evidence type="ECO:0000259" key="3">
    <source>
        <dbReference type="Pfam" id="PF22932"/>
    </source>
</evidence>
<dbReference type="PANTHER" id="PTHR31205:SF69">
    <property type="entry name" value="ACTIN CROSS-LINKING PROTEIN (DUF569)"/>
    <property type="match status" value="1"/>
</dbReference>
<feature type="domain" description="DUF569" evidence="3">
    <location>
        <begin position="224"/>
        <end position="299"/>
    </location>
</feature>
<dbReference type="Pfam" id="PF04601">
    <property type="entry name" value="DUF569"/>
    <property type="match status" value="1"/>
</dbReference>
<evidence type="ECO:0000313" key="4">
    <source>
        <dbReference type="EMBL" id="KMZ74369.1"/>
    </source>
</evidence>
<dbReference type="InterPro" id="IPR054726">
    <property type="entry name" value="Ubiq_DUF569-assoc"/>
</dbReference>
<name>A0A0K9PZL1_ZOSMR</name>
<dbReference type="PANTHER" id="PTHR31205">
    <property type="entry name" value="ACTIN CROSS-LINKING PROTEIN (DUF569)"/>
    <property type="match status" value="1"/>
</dbReference>
<evidence type="ECO:0000313" key="5">
    <source>
        <dbReference type="Proteomes" id="UP000036987"/>
    </source>
</evidence>
<dbReference type="OMA" id="LTDQHQL"/>
<evidence type="ECO:0000256" key="1">
    <source>
        <dbReference type="SAM" id="MobiDB-lite"/>
    </source>
</evidence>
<dbReference type="SUPFAM" id="SSF50405">
    <property type="entry name" value="Actin-crosslinking proteins"/>
    <property type="match status" value="1"/>
</dbReference>
<dbReference type="STRING" id="29655.A0A0K9PZL1"/>
<evidence type="ECO:0000259" key="2">
    <source>
        <dbReference type="Pfam" id="PF04601"/>
    </source>
</evidence>
<dbReference type="InterPro" id="IPR008999">
    <property type="entry name" value="Actin-crosslinking"/>
</dbReference>
<reference evidence="5" key="1">
    <citation type="journal article" date="2016" name="Nature">
        <title>The genome of the seagrass Zostera marina reveals angiosperm adaptation to the sea.</title>
        <authorList>
            <person name="Olsen J.L."/>
            <person name="Rouze P."/>
            <person name="Verhelst B."/>
            <person name="Lin Y.-C."/>
            <person name="Bayer T."/>
            <person name="Collen J."/>
            <person name="Dattolo E."/>
            <person name="De Paoli E."/>
            <person name="Dittami S."/>
            <person name="Maumus F."/>
            <person name="Michel G."/>
            <person name="Kersting A."/>
            <person name="Lauritano C."/>
            <person name="Lohaus R."/>
            <person name="Toepel M."/>
            <person name="Tonon T."/>
            <person name="Vanneste K."/>
            <person name="Amirebrahimi M."/>
            <person name="Brakel J."/>
            <person name="Bostroem C."/>
            <person name="Chovatia M."/>
            <person name="Grimwood J."/>
            <person name="Jenkins J.W."/>
            <person name="Jueterbock A."/>
            <person name="Mraz A."/>
            <person name="Stam W.T."/>
            <person name="Tice H."/>
            <person name="Bornberg-Bauer E."/>
            <person name="Green P.J."/>
            <person name="Pearson G.A."/>
            <person name="Procaccini G."/>
            <person name="Duarte C.M."/>
            <person name="Schmutz J."/>
            <person name="Reusch T.B.H."/>
            <person name="Van de Peer Y."/>
        </authorList>
    </citation>
    <scope>NUCLEOTIDE SEQUENCE [LARGE SCALE GENOMIC DNA]</scope>
    <source>
        <strain evidence="5">cv. Finnish</strain>
    </source>
</reference>
<gene>
    <name evidence="4" type="ORF">ZOSMA_12G00530</name>
</gene>
<dbReference type="Gene3D" id="2.80.10.50">
    <property type="match status" value="1"/>
</dbReference>
<feature type="compositionally biased region" description="Polar residues" evidence="1">
    <location>
        <begin position="169"/>
        <end position="201"/>
    </location>
</feature>